<sequence length="261" mass="28503">MPAVLRPCRFSLRLLRSGPRSAFFSFPLPYSRSLLVRALVLALAPAFRVLFFGPVSPLPFWPEAFLAALCPLPPFPPRILGPPPSAWPSLSDNWSVFVSPVPRFCIYPRPFVIWPPFWPAWCFPSFLVPPSCFLMVSSVARFCARFLPSVPVPIARFLPPAFGCYFVSRSLVVPGPFSVPCGPLPSCTSLFLPPVPPLSLSAPPSFHLRRPFPPVAPPSCPCRCILFRPSLGSPRLVSSVPSSIRPPCPPPLLPSPPSGSP</sequence>
<dbReference type="AlphaFoldDB" id="A0AAW2X6T9"/>
<proteinExistence type="predicted"/>
<reference evidence="2" key="2">
    <citation type="journal article" date="2024" name="Plant">
        <title>Genomic evolution and insights into agronomic trait innovations of Sesamum species.</title>
        <authorList>
            <person name="Miao H."/>
            <person name="Wang L."/>
            <person name="Qu L."/>
            <person name="Liu H."/>
            <person name="Sun Y."/>
            <person name="Le M."/>
            <person name="Wang Q."/>
            <person name="Wei S."/>
            <person name="Zheng Y."/>
            <person name="Lin W."/>
            <person name="Duan Y."/>
            <person name="Cao H."/>
            <person name="Xiong S."/>
            <person name="Wang X."/>
            <person name="Wei L."/>
            <person name="Li C."/>
            <person name="Ma Q."/>
            <person name="Ju M."/>
            <person name="Zhao R."/>
            <person name="Li G."/>
            <person name="Mu C."/>
            <person name="Tian Q."/>
            <person name="Mei H."/>
            <person name="Zhang T."/>
            <person name="Gao T."/>
            <person name="Zhang H."/>
        </authorList>
    </citation>
    <scope>NUCLEOTIDE SEQUENCE</scope>
    <source>
        <strain evidence="2">KEN1</strain>
    </source>
</reference>
<accession>A0AAW2X6T9</accession>
<evidence type="ECO:0000313" key="2">
    <source>
        <dbReference type="EMBL" id="KAL0449529.1"/>
    </source>
</evidence>
<organism evidence="2">
    <name type="scientific">Sesamum latifolium</name>
    <dbReference type="NCBI Taxonomy" id="2727402"/>
    <lineage>
        <taxon>Eukaryota</taxon>
        <taxon>Viridiplantae</taxon>
        <taxon>Streptophyta</taxon>
        <taxon>Embryophyta</taxon>
        <taxon>Tracheophyta</taxon>
        <taxon>Spermatophyta</taxon>
        <taxon>Magnoliopsida</taxon>
        <taxon>eudicotyledons</taxon>
        <taxon>Gunneridae</taxon>
        <taxon>Pentapetalae</taxon>
        <taxon>asterids</taxon>
        <taxon>lamiids</taxon>
        <taxon>Lamiales</taxon>
        <taxon>Pedaliaceae</taxon>
        <taxon>Sesamum</taxon>
    </lineage>
</organism>
<comment type="caution">
    <text evidence="2">The sequence shown here is derived from an EMBL/GenBank/DDBJ whole genome shotgun (WGS) entry which is preliminary data.</text>
</comment>
<feature type="compositionally biased region" description="Pro residues" evidence="1">
    <location>
        <begin position="244"/>
        <end position="261"/>
    </location>
</feature>
<gene>
    <name evidence="2" type="ORF">Slati_1509300</name>
</gene>
<name>A0AAW2X6T9_9LAMI</name>
<protein>
    <submittedName>
        <fullName evidence="2">Uncharacterized protein</fullName>
    </submittedName>
</protein>
<feature type="region of interest" description="Disordered" evidence="1">
    <location>
        <begin position="238"/>
        <end position="261"/>
    </location>
</feature>
<evidence type="ECO:0000256" key="1">
    <source>
        <dbReference type="SAM" id="MobiDB-lite"/>
    </source>
</evidence>
<dbReference type="EMBL" id="JACGWN010000005">
    <property type="protein sequence ID" value="KAL0449529.1"/>
    <property type="molecule type" value="Genomic_DNA"/>
</dbReference>
<reference evidence="2" key="1">
    <citation type="submission" date="2020-06" db="EMBL/GenBank/DDBJ databases">
        <authorList>
            <person name="Li T."/>
            <person name="Hu X."/>
            <person name="Zhang T."/>
            <person name="Song X."/>
            <person name="Zhang H."/>
            <person name="Dai N."/>
            <person name="Sheng W."/>
            <person name="Hou X."/>
            <person name="Wei L."/>
        </authorList>
    </citation>
    <scope>NUCLEOTIDE SEQUENCE</scope>
    <source>
        <strain evidence="2">KEN1</strain>
        <tissue evidence="2">Leaf</tissue>
    </source>
</reference>